<protein>
    <recommendedName>
        <fullName evidence="4">N-acetylmuramoyl-L-alanine amidase</fullName>
    </recommendedName>
</protein>
<proteinExistence type="predicted"/>
<feature type="chain" id="PRO_5001561396" description="N-acetylmuramoyl-L-alanine amidase" evidence="2">
    <location>
        <begin position="31"/>
        <end position="850"/>
    </location>
</feature>
<dbReference type="OrthoDB" id="10256829at2759"/>
<feature type="signal peptide" evidence="2">
    <location>
        <begin position="1"/>
        <end position="30"/>
    </location>
</feature>
<keyword evidence="1" id="KW-0812">Transmembrane</keyword>
<sequence length="850" mass="92966">MSPTNVMRMGAPLLLLCLSFLCCSIGNTHAQENIMPQIPPSLEECYNTSYFMNRQNRLPATIETLISLIEKVENTPTYSYDMRTLSVALLQRFRQDGIQRAYNVAESPGVIPYSPTGFQFPKFRILLSRLIPGNAFTFPNSTLTREERCSLHFMISSSLDLRTRGDESSVCNNLSQYRAQRLRRSPNVERKGGFVGDVEVLESFKAKAQKRGLKKGAYNALDYDFGWTSTGTTTSTTISQCPVENGVIWTPWGTVAAGALLAGVATGLQQQTVQLRTLLALSSRSNGYTNLPQTATVGVDNRWAATLAGDLAEVALVQVPFTSTETASVGANGAWNSTVMPEWYFLSQRQNFEMTDAEIRGGLDGLIIAQNIVSWRTQSSNMKLSQLLRMYYSTNGVLNSGIMACNRKANFATYAPSDQMIVQTSAFSQVLDREMQLGVTLSAANIATFSSSAAAALQSYVPNSLNDVTCTVSSSANSVTNMITPMTNIYVFLDTTWQYNTIVDYLVYILQRLNVNPYASSVTLLAANDGSVIVNTTNYLPDIYQGWNVTLQAQYTAGFNLPNVLQTIQNLTQAYMNAEQSNSSVGGRSLIALMMPYSTVQVSSSDSSYATTQLQYIYEQVPDLHFIYYSSGQISRFATFVRDPSQDLFTLNTGSTPSVSSGPVVSRIVQIPRRIINPRCGSNWITPSWGTDQLAQYLNLNGTNFYRMVPNYFYGAGSNRNVAIQSTSGIQFIICTSRTVPLPTQSNATSASGGSTDITCAAIGNGFSYDLSNACNGYSYISQCPPLYISVQAPTSIQTTVSCTDNACQTPNQARYVISVTNLGCYSGVAGLFASFVTIVLAYVLREALQ</sequence>
<feature type="transmembrane region" description="Helical" evidence="1">
    <location>
        <begin position="826"/>
        <end position="845"/>
    </location>
</feature>
<keyword evidence="2" id="KW-0732">Signal</keyword>
<evidence type="ECO:0000313" key="3">
    <source>
        <dbReference type="EMBL" id="JAC40534.1"/>
    </source>
</evidence>
<reference evidence="3" key="1">
    <citation type="journal article" date="2014" name="BMC Genomics">
        <title>Characterizing the developmental transcriptome of the oriental fruit fly, Bactrocera dorsalis (Diptera: Tephritidae) through comparative genomic analysis with Drosophila melanogaster utilizing modENCODE datasets.</title>
        <authorList>
            <person name="Geib S.M."/>
            <person name="Calla B."/>
            <person name="Hall B."/>
            <person name="Hou S."/>
            <person name="Manoukis N.C."/>
        </authorList>
    </citation>
    <scope>NUCLEOTIDE SEQUENCE</scope>
    <source>
        <strain evidence="3">Punador</strain>
    </source>
</reference>
<keyword evidence="1" id="KW-0472">Membrane</keyword>
<evidence type="ECO:0000256" key="1">
    <source>
        <dbReference type="SAM" id="Phobius"/>
    </source>
</evidence>
<dbReference type="AlphaFoldDB" id="A0A034VDF0"/>
<keyword evidence="1" id="KW-1133">Transmembrane helix</keyword>
<accession>A0A034VDF0</accession>
<evidence type="ECO:0000256" key="2">
    <source>
        <dbReference type="SAM" id="SignalP"/>
    </source>
</evidence>
<name>A0A034VDF0_BACDO</name>
<dbReference type="EMBL" id="GAKP01018418">
    <property type="protein sequence ID" value="JAC40534.1"/>
    <property type="molecule type" value="Transcribed_RNA"/>
</dbReference>
<organism evidence="3">
    <name type="scientific">Bactrocera dorsalis</name>
    <name type="common">Oriental fruit fly</name>
    <name type="synonym">Dacus dorsalis</name>
    <dbReference type="NCBI Taxonomy" id="27457"/>
    <lineage>
        <taxon>Eukaryota</taxon>
        <taxon>Metazoa</taxon>
        <taxon>Ecdysozoa</taxon>
        <taxon>Arthropoda</taxon>
        <taxon>Hexapoda</taxon>
        <taxon>Insecta</taxon>
        <taxon>Pterygota</taxon>
        <taxon>Neoptera</taxon>
        <taxon>Endopterygota</taxon>
        <taxon>Diptera</taxon>
        <taxon>Brachycera</taxon>
        <taxon>Muscomorpha</taxon>
        <taxon>Tephritoidea</taxon>
        <taxon>Tephritidae</taxon>
        <taxon>Bactrocera</taxon>
        <taxon>Bactrocera</taxon>
    </lineage>
</organism>
<evidence type="ECO:0008006" key="4">
    <source>
        <dbReference type="Google" id="ProtNLM"/>
    </source>
</evidence>